<evidence type="ECO:0000256" key="1">
    <source>
        <dbReference type="SAM" id="MobiDB-lite"/>
    </source>
</evidence>
<proteinExistence type="predicted"/>
<sequence length="102" mass="11337">MTCSTLSKPSENFKAEVGLPWSGEYKLIQEDRELQELFKFVFISSSNKEGSYAEDDNGPRVDVVDSFSSDNGTFIPEPEPNSGFTEEEDDKVLDSSDANIDS</sequence>
<feature type="region of interest" description="Disordered" evidence="1">
    <location>
        <begin position="49"/>
        <end position="102"/>
    </location>
</feature>
<evidence type="ECO:0000313" key="3">
    <source>
        <dbReference type="Proteomes" id="UP000827721"/>
    </source>
</evidence>
<name>A0ABQ8INB8_9ROSI</name>
<dbReference type="EMBL" id="JAFEMO010000001">
    <property type="protein sequence ID" value="KAH7578188.1"/>
    <property type="molecule type" value="Genomic_DNA"/>
</dbReference>
<organism evidence="2 3">
    <name type="scientific">Xanthoceras sorbifolium</name>
    <dbReference type="NCBI Taxonomy" id="99658"/>
    <lineage>
        <taxon>Eukaryota</taxon>
        <taxon>Viridiplantae</taxon>
        <taxon>Streptophyta</taxon>
        <taxon>Embryophyta</taxon>
        <taxon>Tracheophyta</taxon>
        <taxon>Spermatophyta</taxon>
        <taxon>Magnoliopsida</taxon>
        <taxon>eudicotyledons</taxon>
        <taxon>Gunneridae</taxon>
        <taxon>Pentapetalae</taxon>
        <taxon>rosids</taxon>
        <taxon>malvids</taxon>
        <taxon>Sapindales</taxon>
        <taxon>Sapindaceae</taxon>
        <taxon>Xanthoceroideae</taxon>
        <taxon>Xanthoceras</taxon>
    </lineage>
</organism>
<evidence type="ECO:0000313" key="2">
    <source>
        <dbReference type="EMBL" id="KAH7578188.1"/>
    </source>
</evidence>
<gene>
    <name evidence="2" type="ORF">JRO89_XS01G0351100</name>
</gene>
<accession>A0ABQ8INB8</accession>
<comment type="caution">
    <text evidence="2">The sequence shown here is derived from an EMBL/GenBank/DDBJ whole genome shotgun (WGS) entry which is preliminary data.</text>
</comment>
<protein>
    <submittedName>
        <fullName evidence="2">Uncharacterized protein</fullName>
    </submittedName>
</protein>
<reference evidence="2 3" key="1">
    <citation type="submission" date="2021-02" db="EMBL/GenBank/DDBJ databases">
        <title>Plant Genome Project.</title>
        <authorList>
            <person name="Zhang R.-G."/>
        </authorList>
    </citation>
    <scope>NUCLEOTIDE SEQUENCE [LARGE SCALE GENOMIC DNA]</scope>
    <source>
        <tissue evidence="2">Leaves</tissue>
    </source>
</reference>
<keyword evidence="3" id="KW-1185">Reference proteome</keyword>
<dbReference type="Proteomes" id="UP000827721">
    <property type="component" value="Unassembled WGS sequence"/>
</dbReference>